<dbReference type="NCBIfam" id="NF009332">
    <property type="entry name" value="PRK12690.1"/>
    <property type="match status" value="1"/>
</dbReference>
<evidence type="ECO:0000259" key="5">
    <source>
        <dbReference type="Pfam" id="PF00460"/>
    </source>
</evidence>
<evidence type="ECO:0000313" key="8">
    <source>
        <dbReference type="EMBL" id="GIT95458.1"/>
    </source>
</evidence>
<gene>
    <name evidence="8" type="ORF">JANAI62_20810</name>
</gene>
<comment type="caution">
    <text evidence="8">The sequence shown here is derived from an EMBL/GenBank/DDBJ whole genome shotgun (WGS) entry which is preliminary data.</text>
</comment>
<keyword evidence="3 4" id="KW-0975">Bacterial flagellum</keyword>
<keyword evidence="8" id="KW-0966">Cell projection</keyword>
<organism evidence="8 9">
    <name type="scientific">Jannaschia pagri</name>
    <dbReference type="NCBI Taxonomy" id="2829797"/>
    <lineage>
        <taxon>Bacteria</taxon>
        <taxon>Pseudomonadati</taxon>
        <taxon>Pseudomonadota</taxon>
        <taxon>Alphaproteobacteria</taxon>
        <taxon>Rhodobacterales</taxon>
        <taxon>Roseobacteraceae</taxon>
        <taxon>Jannaschia</taxon>
    </lineage>
</organism>
<evidence type="ECO:0000256" key="3">
    <source>
        <dbReference type="ARBA" id="ARBA00023143"/>
    </source>
</evidence>
<feature type="domain" description="Flagellar basal-body/hook protein C-terminal" evidence="6">
    <location>
        <begin position="190"/>
        <end position="234"/>
    </location>
</feature>
<proteinExistence type="inferred from homology"/>
<keyword evidence="8" id="KW-0282">Flagellum</keyword>
<evidence type="ECO:0000313" key="9">
    <source>
        <dbReference type="Proteomes" id="UP000786693"/>
    </source>
</evidence>
<accession>A0ABQ4NM17</accession>
<dbReference type="InterPro" id="IPR012836">
    <property type="entry name" value="FlgF"/>
</dbReference>
<evidence type="ECO:0000256" key="4">
    <source>
        <dbReference type="RuleBase" id="RU362116"/>
    </source>
</evidence>
<dbReference type="Pfam" id="PF22692">
    <property type="entry name" value="LlgE_F_G_D1"/>
    <property type="match status" value="1"/>
</dbReference>
<dbReference type="Proteomes" id="UP000786693">
    <property type="component" value="Unassembled WGS sequence"/>
</dbReference>
<dbReference type="NCBIfam" id="TIGR02490">
    <property type="entry name" value="flgF"/>
    <property type="match status" value="1"/>
</dbReference>
<sequence length="238" mass="25105">MTDGIYPALGRQSGLLREMNTIAQNIANANTTGYRSESVLFSEHVVDTGRGNPSVSLAHANAQTMNLTQGAMEPTGGVLDLAIEGDGFFLVDRNGEQYLTRAGAFVLGADGGVQTVEGDPVLDAGGAPVVVPPGSDAIHIGQDGTLSADGEPLAQIGVVVPNAPDRLTRLVGTLFAAPGGTQPVETPRVMQGFLEASNVNPVLEIARMVTVQNAYELGQSFMEREDERLRSIFRLMEQ</sequence>
<dbReference type="NCBIfam" id="TIGR03506">
    <property type="entry name" value="FlgEFG_subfam"/>
    <property type="match status" value="1"/>
</dbReference>
<dbReference type="Pfam" id="PF00460">
    <property type="entry name" value="Flg_bb_rod"/>
    <property type="match status" value="1"/>
</dbReference>
<dbReference type="InterPro" id="IPR020013">
    <property type="entry name" value="Flagellar_FlgE/F/G"/>
</dbReference>
<keyword evidence="8" id="KW-0969">Cilium</keyword>
<dbReference type="InterPro" id="IPR037925">
    <property type="entry name" value="FlgE/F/G-like"/>
</dbReference>
<evidence type="ECO:0000256" key="2">
    <source>
        <dbReference type="ARBA" id="ARBA00009677"/>
    </source>
</evidence>
<dbReference type="EMBL" id="BPFH01000003">
    <property type="protein sequence ID" value="GIT95458.1"/>
    <property type="molecule type" value="Genomic_DNA"/>
</dbReference>
<dbReference type="SUPFAM" id="SSF117143">
    <property type="entry name" value="Flagellar hook protein flgE"/>
    <property type="match status" value="1"/>
</dbReference>
<evidence type="ECO:0000256" key="1">
    <source>
        <dbReference type="ARBA" id="ARBA00004117"/>
    </source>
</evidence>
<name>A0ABQ4NM17_9RHOB</name>
<feature type="domain" description="Flagellar hook protein FlgE/F/G-like D1" evidence="7">
    <location>
        <begin position="82"/>
        <end position="148"/>
    </location>
</feature>
<comment type="similarity">
    <text evidence="2 4">Belongs to the flagella basal body rod proteins family.</text>
</comment>
<dbReference type="PANTHER" id="PTHR30435">
    <property type="entry name" value="FLAGELLAR PROTEIN"/>
    <property type="match status" value="1"/>
</dbReference>
<dbReference type="PANTHER" id="PTHR30435:SF19">
    <property type="entry name" value="FLAGELLAR BASAL-BODY ROD PROTEIN FLGG"/>
    <property type="match status" value="1"/>
</dbReference>
<dbReference type="InterPro" id="IPR010930">
    <property type="entry name" value="Flg_bb/hook_C_dom"/>
</dbReference>
<dbReference type="RefSeq" id="WP_220748947.1">
    <property type="nucleotide sequence ID" value="NZ_BPFH01000003.1"/>
</dbReference>
<evidence type="ECO:0000259" key="6">
    <source>
        <dbReference type="Pfam" id="PF06429"/>
    </source>
</evidence>
<evidence type="ECO:0000259" key="7">
    <source>
        <dbReference type="Pfam" id="PF22692"/>
    </source>
</evidence>
<comment type="subunit">
    <text evidence="4">The basal body constitutes a major portion of the flagellar organelle and consists of five rings (E,L,P,S, and M) mounted on a central rod. The rod consists of about 26 subunits of FlgG in the distal portion, and FlgB, FlgC and FlgF are thought to build up the proximal portion of the rod with about 6 subunits each.</text>
</comment>
<keyword evidence="9" id="KW-1185">Reference proteome</keyword>
<comment type="subcellular location">
    <subcellularLocation>
        <location evidence="1 4">Bacterial flagellum basal body</location>
    </subcellularLocation>
</comment>
<protein>
    <recommendedName>
        <fullName evidence="4">Flagellar basal-body rod protein FlgF</fullName>
    </recommendedName>
</protein>
<dbReference type="InterPro" id="IPR053967">
    <property type="entry name" value="LlgE_F_G-like_D1"/>
</dbReference>
<dbReference type="Pfam" id="PF06429">
    <property type="entry name" value="Flg_bbr_C"/>
    <property type="match status" value="1"/>
</dbReference>
<dbReference type="InterPro" id="IPR001444">
    <property type="entry name" value="Flag_bb_rod_N"/>
</dbReference>
<feature type="domain" description="Flagellar basal body rod protein N-terminal" evidence="5">
    <location>
        <begin position="6"/>
        <end position="35"/>
    </location>
</feature>
<reference evidence="8 9" key="1">
    <citation type="submission" date="2021-05" db="EMBL/GenBank/DDBJ databases">
        <title>Bacteria Genome sequencing.</title>
        <authorList>
            <person name="Takabe Y."/>
            <person name="Nakajima Y."/>
            <person name="Suzuki S."/>
            <person name="Shiozaki T."/>
        </authorList>
    </citation>
    <scope>NUCLEOTIDE SEQUENCE [LARGE SCALE GENOMIC DNA]</scope>
    <source>
        <strain evidence="8 9">AI_62</strain>
    </source>
</reference>